<proteinExistence type="predicted"/>
<dbReference type="EMBL" id="APPJ01000012">
    <property type="protein sequence ID" value="ENV16455.1"/>
    <property type="molecule type" value="Genomic_DNA"/>
</dbReference>
<dbReference type="Proteomes" id="UP000013148">
    <property type="component" value="Unassembled WGS sequence"/>
</dbReference>
<dbReference type="PATRIC" id="fig|1217656.3.peg.3336"/>
<evidence type="ECO:0000313" key="2">
    <source>
        <dbReference type="Proteomes" id="UP000013148"/>
    </source>
</evidence>
<accession>N8YAW4</accession>
<evidence type="ECO:0000313" key="1">
    <source>
        <dbReference type="EMBL" id="ENV16455.1"/>
    </source>
</evidence>
<organism evidence="1 2">
    <name type="scientific">Acinetobacter guillouiae NIPH 991</name>
    <dbReference type="NCBI Taxonomy" id="1217656"/>
    <lineage>
        <taxon>Bacteria</taxon>
        <taxon>Pseudomonadati</taxon>
        <taxon>Pseudomonadota</taxon>
        <taxon>Gammaproteobacteria</taxon>
        <taxon>Moraxellales</taxon>
        <taxon>Moraxellaceae</taxon>
        <taxon>Acinetobacter</taxon>
    </lineage>
</organism>
<protein>
    <submittedName>
        <fullName evidence="1">Uncharacterized protein</fullName>
    </submittedName>
</protein>
<dbReference type="HOGENOM" id="CLU_008269_0_0_6"/>
<dbReference type="eggNOG" id="ENOG5031R89">
    <property type="taxonomic scope" value="Bacteria"/>
</dbReference>
<name>N8YAW4_ACIGI</name>
<reference evidence="1 2" key="1">
    <citation type="submission" date="2013-02" db="EMBL/GenBank/DDBJ databases">
        <title>The Genome Sequence of Acinetobacter guillouiae NIPH 991.</title>
        <authorList>
            <consortium name="The Broad Institute Genome Sequencing Platform"/>
            <consortium name="The Broad Institute Genome Sequencing Center for Infectious Disease"/>
            <person name="Cerqueira G."/>
            <person name="Feldgarden M."/>
            <person name="Courvalin P."/>
            <person name="Perichon B."/>
            <person name="Grillot-Courvalin C."/>
            <person name="Clermont D."/>
            <person name="Rocha E."/>
            <person name="Yoon E.-J."/>
            <person name="Nemec A."/>
            <person name="Walker B."/>
            <person name="Young S.K."/>
            <person name="Zeng Q."/>
            <person name="Gargeya S."/>
            <person name="Fitzgerald M."/>
            <person name="Haas B."/>
            <person name="Abouelleil A."/>
            <person name="Alvarado L."/>
            <person name="Arachchi H.M."/>
            <person name="Berlin A.M."/>
            <person name="Chapman S.B."/>
            <person name="Dewar J."/>
            <person name="Goldberg J."/>
            <person name="Griggs A."/>
            <person name="Gujja S."/>
            <person name="Hansen M."/>
            <person name="Howarth C."/>
            <person name="Imamovic A."/>
            <person name="Larimer J."/>
            <person name="McCowan C."/>
            <person name="Murphy C."/>
            <person name="Neiman D."/>
            <person name="Pearson M."/>
            <person name="Priest M."/>
            <person name="Roberts A."/>
            <person name="Saif S."/>
            <person name="Shea T."/>
            <person name="Sisk P."/>
            <person name="Sykes S."/>
            <person name="Wortman J."/>
            <person name="Nusbaum C."/>
            <person name="Birren B."/>
        </authorList>
    </citation>
    <scope>NUCLEOTIDE SEQUENCE [LARGE SCALE GENOMIC DNA]</scope>
    <source>
        <strain evidence="1 2">NIPH 991</strain>
    </source>
</reference>
<comment type="caution">
    <text evidence="1">The sequence shown here is derived from an EMBL/GenBank/DDBJ whole genome shotgun (WGS) entry which is preliminary data.</text>
</comment>
<dbReference type="RefSeq" id="WP_004822038.1">
    <property type="nucleotide sequence ID" value="NZ_KB849456.1"/>
</dbReference>
<gene>
    <name evidence="1" type="ORF">F964_03390</name>
</gene>
<keyword evidence="2" id="KW-1185">Reference proteome</keyword>
<sequence length="1012" mass="114429">MPYTPMSKFNIVIDISDERISPSKYKVIFNLADKSGGEHQDIGGIGHESFSPGQTVISNRNEKIAPQGLLSNQFGLPDAKLFHKFIKPLGLAFTGYGRLSIITKNRYVRPGGYASTLYGKPLVDNRLNYIRLSGINSFVSGEAKAANLRRYVAPQGLGQTAFGSIKIENKLRFLRTTGRDSLVFGKLKIQSLRAYIPIAGLGSFAAGRARISFNLQKATVKQENVSTLWGAKTLVAFGLRYVEANSNFDMARYGRAWIEYNPRYIEPRGLFQQFPSNHQIGMSRSVGMLGHDSARFGSRIIPENQTLLPSGFSTIFGETEIYNFVQHIYLKGFLTAGETHDHRWGRQKVFNSTQYLAPFHYDQDKTTGKWQYEDYTTKEPLQIFNRNRRVPTFGTLMQKFGYADIVNGARTIHPVGLASPIEVEVTKTMVADGIRPFKIPSIEPPHFSNNHIIWLSGKRYNLPGVNFELFGTPHVENTRRIYRFISLGEQSLFGQSMVSHTIRNVRIQSDYSIAAPVIPMPEVKLGVRYIEARGIDSVRYGAAFVEERFTKIAPRWIAQNRVGEPQIRNKTPQLRARGIAMDEYGQAYIDLYTRSIYANGLSAQIFGRTTIADRKQIVDFKSYGVAIPEFTKTHKIEEIGAGNYLPKRISPPGMWTDNFPREGNEKRHTVRQNVLSPIHEKPMTLYGTAVVTANTIRVEPGYYDRLYGNPRVEHKNRRVYVEEWKENLVPPKPRTSPLTIWVTDKPPEQARANHPPQQLPLHHINGYGVAGRDKPGIAFGTPKISHYRQRVTATWGSQLKIGGHRVWLQSSFIRPKGFNNMRMGQLGPIGTQFINFIRPQLFTLFGTKKVEHIEPRIMPKPLGFRLSAMGKPTIDHFHREIKITGLMSQSMGARLNEDSPYMWQGLRIGAHFPFVLGGGIQSRFGTTWISNRVREIQAVGLDSAMLAIYDQDNFQGRLQVWMRQFEPAIPKQVVQVSSFISLSCGVPDIKPDVHFIKPDGNSDNFRKGGGLF</sequence>
<dbReference type="AlphaFoldDB" id="N8YAW4"/>